<name>A0A917JFQ2_9ENTE</name>
<protein>
    <submittedName>
        <fullName evidence="4">Competence protein ComG</fullName>
    </submittedName>
</protein>
<dbReference type="SUPFAM" id="SSF54523">
    <property type="entry name" value="Pili subunits"/>
    <property type="match status" value="1"/>
</dbReference>
<sequence length="96" mass="11004">MFEKIKNKLHDGFTLVEMMVVILIISVLVLLFIPNLGNSKTKAMEESDKAIVATMRTQIELAEFEKGRTLTLEEEAGLFTDEKQKELYEVEIKGKR</sequence>
<dbReference type="GO" id="GO:0009986">
    <property type="term" value="C:cell surface"/>
    <property type="evidence" value="ECO:0007669"/>
    <property type="project" value="UniProtKB-SubCell"/>
</dbReference>
<accession>A0A917JFQ2</accession>
<dbReference type="EMBL" id="BMDT01000002">
    <property type="protein sequence ID" value="GGI64935.1"/>
    <property type="molecule type" value="Genomic_DNA"/>
</dbReference>
<evidence type="ECO:0000256" key="3">
    <source>
        <dbReference type="SAM" id="Phobius"/>
    </source>
</evidence>
<gene>
    <name evidence="4" type="primary">comG3</name>
    <name evidence="4" type="ORF">GCM10011482_05890</name>
</gene>
<keyword evidence="2" id="KW-0178">Competence</keyword>
<keyword evidence="3" id="KW-1133">Transmembrane helix</keyword>
<dbReference type="InterPro" id="IPR045584">
    <property type="entry name" value="Pilin-like"/>
</dbReference>
<dbReference type="GO" id="GO:0030420">
    <property type="term" value="P:establishment of competence for transformation"/>
    <property type="evidence" value="ECO:0007669"/>
    <property type="project" value="UniProtKB-KW"/>
</dbReference>
<organism evidence="4 5">
    <name type="scientific">Enterococcus alcedinis</name>
    <dbReference type="NCBI Taxonomy" id="1274384"/>
    <lineage>
        <taxon>Bacteria</taxon>
        <taxon>Bacillati</taxon>
        <taxon>Bacillota</taxon>
        <taxon>Bacilli</taxon>
        <taxon>Lactobacillales</taxon>
        <taxon>Enterococcaceae</taxon>
        <taxon>Enterococcus</taxon>
    </lineage>
</organism>
<comment type="caution">
    <text evidence="4">The sequence shown here is derived from an EMBL/GenBank/DDBJ whole genome shotgun (WGS) entry which is preliminary data.</text>
</comment>
<evidence type="ECO:0000256" key="2">
    <source>
        <dbReference type="ARBA" id="ARBA00023287"/>
    </source>
</evidence>
<dbReference type="InterPro" id="IPR012902">
    <property type="entry name" value="N_methyl_site"/>
</dbReference>
<comment type="subcellular location">
    <subcellularLocation>
        <location evidence="1">Cell surface</location>
    </subcellularLocation>
</comment>
<dbReference type="NCBIfam" id="TIGR02532">
    <property type="entry name" value="IV_pilin_GFxxxE"/>
    <property type="match status" value="1"/>
</dbReference>
<keyword evidence="3" id="KW-0472">Membrane</keyword>
<feature type="transmembrane region" description="Helical" evidence="3">
    <location>
        <begin position="12"/>
        <end position="33"/>
    </location>
</feature>
<dbReference type="RefSeq" id="WP_188366781.1">
    <property type="nucleotide sequence ID" value="NZ_BMDT01000002.1"/>
</dbReference>
<proteinExistence type="predicted"/>
<dbReference type="Pfam" id="PF07963">
    <property type="entry name" value="N_methyl"/>
    <property type="match status" value="1"/>
</dbReference>
<evidence type="ECO:0000313" key="4">
    <source>
        <dbReference type="EMBL" id="GGI64935.1"/>
    </source>
</evidence>
<keyword evidence="3" id="KW-0812">Transmembrane</keyword>
<keyword evidence="5" id="KW-1185">Reference proteome</keyword>
<reference evidence="4" key="2">
    <citation type="submission" date="2020-09" db="EMBL/GenBank/DDBJ databases">
        <authorList>
            <person name="Sun Q."/>
            <person name="Sedlacek I."/>
        </authorList>
    </citation>
    <scope>NUCLEOTIDE SEQUENCE</scope>
    <source>
        <strain evidence="4">CCM 8433</strain>
    </source>
</reference>
<evidence type="ECO:0000256" key="1">
    <source>
        <dbReference type="ARBA" id="ARBA00004241"/>
    </source>
</evidence>
<evidence type="ECO:0000313" key="5">
    <source>
        <dbReference type="Proteomes" id="UP000622610"/>
    </source>
</evidence>
<dbReference type="Proteomes" id="UP000622610">
    <property type="component" value="Unassembled WGS sequence"/>
</dbReference>
<reference evidence="4" key="1">
    <citation type="journal article" date="2014" name="Int. J. Syst. Evol. Microbiol.">
        <title>Complete genome sequence of Corynebacterium casei LMG S-19264T (=DSM 44701T), isolated from a smear-ripened cheese.</title>
        <authorList>
            <consortium name="US DOE Joint Genome Institute (JGI-PGF)"/>
            <person name="Walter F."/>
            <person name="Albersmeier A."/>
            <person name="Kalinowski J."/>
            <person name="Ruckert C."/>
        </authorList>
    </citation>
    <scope>NUCLEOTIDE SEQUENCE</scope>
    <source>
        <strain evidence="4">CCM 8433</strain>
    </source>
</reference>
<dbReference type="Gene3D" id="3.30.700.10">
    <property type="entry name" value="Glycoprotein, Type 4 Pilin"/>
    <property type="match status" value="1"/>
</dbReference>
<dbReference type="AlphaFoldDB" id="A0A917JFQ2"/>